<name>A0A1U9NHY0_9BACT</name>
<sequence length="750" mass="79334" precursor="true">MKVQGTLLFAVLLMASTCQAYDWTFSGLPATDAGSIRSAGDVNADGYDDIIIGNYQQSSAMVFYGGQTPLSTTTQIQSPAGGQFGYTVSSAGDVNGDGYDDVIIGARSISRAYIYYGSADGISTSNYWQATGVGGQYVSGAGDINNDGYDDVLISHFTNQLVYVFYGSESGPVANASNQNADERLYQGINYFGLQTACAGDVNADGYDDIVIGSLGNRAFVYYGSNTGTSSTPWTHFIGNNFGRSVSTAGDMNSDGYDDVIIGAGYGYAYLFYGSSSGVTGPVQTFQGNSYFGMRVAGGGDYNYDGYDDIAISDYNYGRIFIFYGNDSVPSNSLDNYESGGYHLGYALAFGGDIDGDDDCEIFAQSHPNYKYSYGYFGFEADADSDGVPDRTDNCIDTPNPSQADRDGDGMGDACDNNYSGGSGTVENPFVIFDAYDLLTLMERDYDWNKSFILLRDIDLSGYTPEYVTGIGRYIAPSDPANLPFTGTFNGGDHSISGFVADFGETSNVALFPYLASGSLITDLHIENCSLTVSTSSYHVGMLVALMYGGTVEQCSATGMITGGNRVGGLVGYTAGDAFIDQCMTDVDIYNASTTGGLVGSHNASAANSYAVGEVAGANIVGGLIGSATNSTIENCFSTGAVSGSSYVGGLVGYSVLEQPNTVSGCFWDTESSGQEISGEGTGLTSIEMATLSTFVSNGYDFATPIWKFTARDLPRLAWQNDYPVGDLNFDYQVNLSDLSILAENWLTAN</sequence>
<keyword evidence="2" id="KW-0677">Repeat</keyword>
<dbReference type="InterPro" id="IPR011493">
    <property type="entry name" value="GLUG"/>
</dbReference>
<dbReference type="STRING" id="1936003.STSP2_00679"/>
<dbReference type="RefSeq" id="WP_146659813.1">
    <property type="nucleotide sequence ID" value="NZ_CP019791.1"/>
</dbReference>
<dbReference type="Gene3D" id="2.130.10.130">
    <property type="entry name" value="Integrin alpha, N-terminal"/>
    <property type="match status" value="3"/>
</dbReference>
<keyword evidence="7" id="KW-1185">Reference proteome</keyword>
<keyword evidence="1 4" id="KW-0732">Signal</keyword>
<dbReference type="GO" id="GO:0005178">
    <property type="term" value="F:integrin binding"/>
    <property type="evidence" value="ECO:0007669"/>
    <property type="project" value="TreeGrafter"/>
</dbReference>
<dbReference type="PROSITE" id="PS51470">
    <property type="entry name" value="FG_GAP"/>
    <property type="match status" value="1"/>
</dbReference>
<gene>
    <name evidence="6" type="ORF">STSP2_00679</name>
</gene>
<reference evidence="7" key="1">
    <citation type="submission" date="2017-02" db="EMBL/GenBank/DDBJ databases">
        <title>Comparative genomics and description of representatives of a novel lineage of planctomycetes thriving in anoxic sediments.</title>
        <authorList>
            <person name="Spring S."/>
            <person name="Bunk B."/>
            <person name="Sproer C."/>
        </authorList>
    </citation>
    <scope>NUCLEOTIDE SEQUENCE [LARGE SCALE GENOMIC DNA]</scope>
    <source>
        <strain evidence="7">ST-NAGAB-D1</strain>
    </source>
</reference>
<proteinExistence type="predicted"/>
<dbReference type="PANTHER" id="PTHR23220">
    <property type="entry name" value="INTEGRIN ALPHA"/>
    <property type="match status" value="1"/>
</dbReference>
<dbReference type="PRINTS" id="PR01185">
    <property type="entry name" value="INTEGRINA"/>
</dbReference>
<dbReference type="InterPro" id="IPR013519">
    <property type="entry name" value="Int_alpha_beta-p"/>
</dbReference>
<dbReference type="GO" id="GO:0008305">
    <property type="term" value="C:integrin complex"/>
    <property type="evidence" value="ECO:0007669"/>
    <property type="project" value="InterPro"/>
</dbReference>
<protein>
    <recommendedName>
        <fullName evidence="5">GLUG domain-containing protein</fullName>
    </recommendedName>
</protein>
<dbReference type="SMART" id="SM00191">
    <property type="entry name" value="Int_alpha"/>
    <property type="match status" value="7"/>
</dbReference>
<feature type="signal peptide" evidence="4">
    <location>
        <begin position="1"/>
        <end position="20"/>
    </location>
</feature>
<dbReference type="PANTHER" id="PTHR23220:SF122">
    <property type="entry name" value="INTEGRIN ALPHA-PS1"/>
    <property type="match status" value="1"/>
</dbReference>
<dbReference type="InterPro" id="IPR013517">
    <property type="entry name" value="FG-GAP"/>
</dbReference>
<dbReference type="Pfam" id="PF07581">
    <property type="entry name" value="Glug"/>
    <property type="match status" value="1"/>
</dbReference>
<feature type="domain" description="GLUG" evidence="5">
    <location>
        <begin position="617"/>
        <end position="643"/>
    </location>
</feature>
<evidence type="ECO:0000256" key="1">
    <source>
        <dbReference type="ARBA" id="ARBA00022729"/>
    </source>
</evidence>
<dbReference type="InterPro" id="IPR000413">
    <property type="entry name" value="Integrin_alpha"/>
</dbReference>
<dbReference type="GO" id="GO:0007229">
    <property type="term" value="P:integrin-mediated signaling pathway"/>
    <property type="evidence" value="ECO:0007669"/>
    <property type="project" value="TreeGrafter"/>
</dbReference>
<evidence type="ECO:0000259" key="5">
    <source>
        <dbReference type="Pfam" id="PF07581"/>
    </source>
</evidence>
<dbReference type="GO" id="GO:0098609">
    <property type="term" value="P:cell-cell adhesion"/>
    <property type="evidence" value="ECO:0007669"/>
    <property type="project" value="TreeGrafter"/>
</dbReference>
<dbReference type="Gene3D" id="2.160.20.110">
    <property type="match status" value="1"/>
</dbReference>
<accession>A0A1U9NHY0</accession>
<dbReference type="Pfam" id="PF13517">
    <property type="entry name" value="FG-GAP_3"/>
    <property type="match status" value="2"/>
</dbReference>
<dbReference type="GO" id="GO:0007160">
    <property type="term" value="P:cell-matrix adhesion"/>
    <property type="evidence" value="ECO:0007669"/>
    <property type="project" value="TreeGrafter"/>
</dbReference>
<dbReference type="GO" id="GO:0009897">
    <property type="term" value="C:external side of plasma membrane"/>
    <property type="evidence" value="ECO:0007669"/>
    <property type="project" value="TreeGrafter"/>
</dbReference>
<evidence type="ECO:0000313" key="6">
    <source>
        <dbReference type="EMBL" id="AQT67531.1"/>
    </source>
</evidence>
<keyword evidence="3" id="KW-0325">Glycoprotein</keyword>
<dbReference type="SUPFAM" id="SSF69318">
    <property type="entry name" value="Integrin alpha N-terminal domain"/>
    <property type="match status" value="2"/>
</dbReference>
<evidence type="ECO:0000256" key="3">
    <source>
        <dbReference type="ARBA" id="ARBA00023180"/>
    </source>
</evidence>
<dbReference type="AlphaFoldDB" id="A0A1U9NHY0"/>
<evidence type="ECO:0000313" key="7">
    <source>
        <dbReference type="Proteomes" id="UP000189674"/>
    </source>
</evidence>
<evidence type="ECO:0000256" key="2">
    <source>
        <dbReference type="ARBA" id="ARBA00022737"/>
    </source>
</evidence>
<feature type="chain" id="PRO_5012888753" description="GLUG domain-containing protein" evidence="4">
    <location>
        <begin position="21"/>
        <end position="750"/>
    </location>
</feature>
<dbReference type="InterPro" id="IPR028994">
    <property type="entry name" value="Integrin_alpha_N"/>
</dbReference>
<evidence type="ECO:0000256" key="4">
    <source>
        <dbReference type="SAM" id="SignalP"/>
    </source>
</evidence>
<dbReference type="Proteomes" id="UP000189674">
    <property type="component" value="Chromosome"/>
</dbReference>
<dbReference type="GO" id="GO:0033627">
    <property type="term" value="P:cell adhesion mediated by integrin"/>
    <property type="evidence" value="ECO:0007669"/>
    <property type="project" value="TreeGrafter"/>
</dbReference>
<organism evidence="6 7">
    <name type="scientific">Anaerohalosphaera lusitana</name>
    <dbReference type="NCBI Taxonomy" id="1936003"/>
    <lineage>
        <taxon>Bacteria</taxon>
        <taxon>Pseudomonadati</taxon>
        <taxon>Planctomycetota</taxon>
        <taxon>Phycisphaerae</taxon>
        <taxon>Sedimentisphaerales</taxon>
        <taxon>Anaerohalosphaeraceae</taxon>
        <taxon>Anaerohalosphaera</taxon>
    </lineage>
</organism>
<dbReference type="KEGG" id="alus:STSP2_00679"/>
<dbReference type="EMBL" id="CP019791">
    <property type="protein sequence ID" value="AQT67531.1"/>
    <property type="molecule type" value="Genomic_DNA"/>
</dbReference>
<dbReference type="OrthoDB" id="292163at2"/>